<feature type="non-terminal residue" evidence="1">
    <location>
        <position position="1"/>
    </location>
</feature>
<proteinExistence type="predicted"/>
<name>A0ACA9SFX6_9GLOM</name>
<sequence length="76" mass="8842">KNDIFQSINHSNEDEEMYIDDDNFSSTELEIIDKNNNNKYLTESVNSSFYKTKESEEETNKPEIANSSLSKKSIKK</sequence>
<protein>
    <submittedName>
        <fullName evidence="1">35263_t:CDS:1</fullName>
    </submittedName>
</protein>
<dbReference type="EMBL" id="CAJVQC010112216">
    <property type="protein sequence ID" value="CAG8835562.1"/>
    <property type="molecule type" value="Genomic_DNA"/>
</dbReference>
<accession>A0ACA9SFX6</accession>
<comment type="caution">
    <text evidence="1">The sequence shown here is derived from an EMBL/GenBank/DDBJ whole genome shotgun (WGS) entry which is preliminary data.</text>
</comment>
<dbReference type="Proteomes" id="UP000789920">
    <property type="component" value="Unassembled WGS sequence"/>
</dbReference>
<gene>
    <name evidence="1" type="ORF">RPERSI_LOCUS29595</name>
</gene>
<reference evidence="1" key="1">
    <citation type="submission" date="2021-06" db="EMBL/GenBank/DDBJ databases">
        <authorList>
            <person name="Kallberg Y."/>
            <person name="Tangrot J."/>
            <person name="Rosling A."/>
        </authorList>
    </citation>
    <scope>NUCLEOTIDE SEQUENCE</scope>
    <source>
        <strain evidence="1">MA461A</strain>
    </source>
</reference>
<evidence type="ECO:0000313" key="2">
    <source>
        <dbReference type="Proteomes" id="UP000789920"/>
    </source>
</evidence>
<keyword evidence="2" id="KW-1185">Reference proteome</keyword>
<evidence type="ECO:0000313" key="1">
    <source>
        <dbReference type="EMBL" id="CAG8835562.1"/>
    </source>
</evidence>
<organism evidence="1 2">
    <name type="scientific">Racocetra persica</name>
    <dbReference type="NCBI Taxonomy" id="160502"/>
    <lineage>
        <taxon>Eukaryota</taxon>
        <taxon>Fungi</taxon>
        <taxon>Fungi incertae sedis</taxon>
        <taxon>Mucoromycota</taxon>
        <taxon>Glomeromycotina</taxon>
        <taxon>Glomeromycetes</taxon>
        <taxon>Diversisporales</taxon>
        <taxon>Gigasporaceae</taxon>
        <taxon>Racocetra</taxon>
    </lineage>
</organism>